<name>A0AAV7MV89_PLEWA</name>
<sequence length="124" mass="13805">MHRSGQHSRVQAGLASFLHALRWLRRKSSRKVIRKLSSADHDLTSLRQRSCTSFPQLCASIIRSHCRLVAVFSREAGGASIFQSQIRVASIFSPHGILCVDVFLLDCQLLLSGSQELDGHHLAE</sequence>
<reference evidence="1" key="1">
    <citation type="journal article" date="2022" name="bioRxiv">
        <title>Sequencing and chromosome-scale assembly of the giantPleurodeles waltlgenome.</title>
        <authorList>
            <person name="Brown T."/>
            <person name="Elewa A."/>
            <person name="Iarovenko S."/>
            <person name="Subramanian E."/>
            <person name="Araus A.J."/>
            <person name="Petzold A."/>
            <person name="Susuki M."/>
            <person name="Suzuki K.-i.T."/>
            <person name="Hayashi T."/>
            <person name="Toyoda A."/>
            <person name="Oliveira C."/>
            <person name="Osipova E."/>
            <person name="Leigh N.D."/>
            <person name="Simon A."/>
            <person name="Yun M.H."/>
        </authorList>
    </citation>
    <scope>NUCLEOTIDE SEQUENCE</scope>
    <source>
        <strain evidence="1">20211129_DDA</strain>
        <tissue evidence="1">Liver</tissue>
    </source>
</reference>
<evidence type="ECO:0000313" key="2">
    <source>
        <dbReference type="Proteomes" id="UP001066276"/>
    </source>
</evidence>
<dbReference type="AlphaFoldDB" id="A0AAV7MV89"/>
<evidence type="ECO:0000313" key="1">
    <source>
        <dbReference type="EMBL" id="KAJ1107661.1"/>
    </source>
</evidence>
<gene>
    <name evidence="1" type="ORF">NDU88_005051</name>
</gene>
<keyword evidence="2" id="KW-1185">Reference proteome</keyword>
<comment type="caution">
    <text evidence="1">The sequence shown here is derived from an EMBL/GenBank/DDBJ whole genome shotgun (WGS) entry which is preliminary data.</text>
</comment>
<organism evidence="1 2">
    <name type="scientific">Pleurodeles waltl</name>
    <name type="common">Iberian ribbed newt</name>
    <dbReference type="NCBI Taxonomy" id="8319"/>
    <lineage>
        <taxon>Eukaryota</taxon>
        <taxon>Metazoa</taxon>
        <taxon>Chordata</taxon>
        <taxon>Craniata</taxon>
        <taxon>Vertebrata</taxon>
        <taxon>Euteleostomi</taxon>
        <taxon>Amphibia</taxon>
        <taxon>Batrachia</taxon>
        <taxon>Caudata</taxon>
        <taxon>Salamandroidea</taxon>
        <taxon>Salamandridae</taxon>
        <taxon>Pleurodelinae</taxon>
        <taxon>Pleurodeles</taxon>
    </lineage>
</organism>
<protein>
    <submittedName>
        <fullName evidence="1">Uncharacterized protein</fullName>
    </submittedName>
</protein>
<dbReference type="Proteomes" id="UP001066276">
    <property type="component" value="Chromosome 9"/>
</dbReference>
<dbReference type="EMBL" id="JANPWB010000013">
    <property type="protein sequence ID" value="KAJ1107661.1"/>
    <property type="molecule type" value="Genomic_DNA"/>
</dbReference>
<proteinExistence type="predicted"/>
<accession>A0AAV7MV89</accession>